<keyword evidence="3" id="KW-1185">Reference proteome</keyword>
<accession>A0A2S4KQP9</accession>
<evidence type="ECO:0000313" key="3">
    <source>
        <dbReference type="Proteomes" id="UP000237481"/>
    </source>
</evidence>
<protein>
    <submittedName>
        <fullName evidence="2">Uncharacterized protein</fullName>
    </submittedName>
</protein>
<evidence type="ECO:0000313" key="2">
    <source>
        <dbReference type="EMBL" id="POR32490.1"/>
    </source>
</evidence>
<dbReference type="AlphaFoldDB" id="A0A2S4KQP9"/>
<comment type="caution">
    <text evidence="2">The sequence shown here is derived from an EMBL/GenBank/DDBJ whole genome shotgun (WGS) entry which is preliminary data.</text>
</comment>
<dbReference type="Proteomes" id="UP000237481">
    <property type="component" value="Unassembled WGS sequence"/>
</dbReference>
<sequence length="96" mass="10433">MLSTALFMIFYFSRRSTSLGFASSTLALAIELADLYPGATVISNDLGPIQLTPNRPSMTLSTIDTWLDPLKTSHDGLKQASNKIGRTIDPAPSFKQ</sequence>
<evidence type="ECO:0000256" key="1">
    <source>
        <dbReference type="SAM" id="MobiDB-lite"/>
    </source>
</evidence>
<organism evidence="2 3">
    <name type="scientific">Tolypocladium paradoxum</name>
    <dbReference type="NCBI Taxonomy" id="94208"/>
    <lineage>
        <taxon>Eukaryota</taxon>
        <taxon>Fungi</taxon>
        <taxon>Dikarya</taxon>
        <taxon>Ascomycota</taxon>
        <taxon>Pezizomycotina</taxon>
        <taxon>Sordariomycetes</taxon>
        <taxon>Hypocreomycetidae</taxon>
        <taxon>Hypocreales</taxon>
        <taxon>Ophiocordycipitaceae</taxon>
        <taxon>Tolypocladium</taxon>
    </lineage>
</organism>
<feature type="region of interest" description="Disordered" evidence="1">
    <location>
        <begin position="77"/>
        <end position="96"/>
    </location>
</feature>
<dbReference type="EMBL" id="PKSG01000834">
    <property type="protein sequence ID" value="POR32490.1"/>
    <property type="molecule type" value="Genomic_DNA"/>
</dbReference>
<proteinExistence type="predicted"/>
<reference evidence="2 3" key="1">
    <citation type="submission" date="2018-01" db="EMBL/GenBank/DDBJ databases">
        <title>Harnessing the power of phylogenomics to disentangle the directionality and signatures of interkingdom host jumping in the parasitic fungal genus Tolypocladium.</title>
        <authorList>
            <person name="Quandt C.A."/>
            <person name="Patterson W."/>
            <person name="Spatafora J.W."/>
        </authorList>
    </citation>
    <scope>NUCLEOTIDE SEQUENCE [LARGE SCALE GENOMIC DNA]</scope>
    <source>
        <strain evidence="2 3">NRBC 100945</strain>
    </source>
</reference>
<gene>
    <name evidence="2" type="ORF">TPAR_07274</name>
</gene>
<name>A0A2S4KQP9_9HYPO</name>